<dbReference type="EMBL" id="JADYXP020000023">
    <property type="protein sequence ID" value="KAL0102244.1"/>
    <property type="molecule type" value="Genomic_DNA"/>
</dbReference>
<evidence type="ECO:0000313" key="2">
    <source>
        <dbReference type="Proteomes" id="UP001430953"/>
    </source>
</evidence>
<proteinExistence type="predicted"/>
<gene>
    <name evidence="1" type="ORF">PUN28_018646</name>
</gene>
<reference evidence="1 2" key="1">
    <citation type="submission" date="2023-03" db="EMBL/GenBank/DDBJ databases">
        <title>High recombination rates correlate with genetic variation in Cardiocondyla obscurior ants.</title>
        <authorList>
            <person name="Errbii M."/>
        </authorList>
    </citation>
    <scope>NUCLEOTIDE SEQUENCE [LARGE SCALE GENOMIC DNA]</scope>
    <source>
        <strain evidence="1">Alpha-2009</strain>
        <tissue evidence="1">Whole body</tissue>
    </source>
</reference>
<dbReference type="AlphaFoldDB" id="A0AAW2EIQ9"/>
<name>A0AAW2EIQ9_9HYME</name>
<protein>
    <submittedName>
        <fullName evidence="1">Uncharacterized protein</fullName>
    </submittedName>
</protein>
<dbReference type="Proteomes" id="UP001430953">
    <property type="component" value="Unassembled WGS sequence"/>
</dbReference>
<accession>A0AAW2EIQ9</accession>
<evidence type="ECO:0000313" key="1">
    <source>
        <dbReference type="EMBL" id="KAL0102244.1"/>
    </source>
</evidence>
<comment type="caution">
    <text evidence="1">The sequence shown here is derived from an EMBL/GenBank/DDBJ whole genome shotgun (WGS) entry which is preliminary data.</text>
</comment>
<keyword evidence="2" id="KW-1185">Reference proteome</keyword>
<sequence>MNSNILIISRAIAAVRVNNLSPLSRIDCRSIKINIGSYLKGADGEEKGIKEEREIDMHETGDLSCIVLSRRIIYEILKSRVIERFRIYFYGAYFD</sequence>
<organism evidence="1 2">
    <name type="scientific">Cardiocondyla obscurior</name>
    <dbReference type="NCBI Taxonomy" id="286306"/>
    <lineage>
        <taxon>Eukaryota</taxon>
        <taxon>Metazoa</taxon>
        <taxon>Ecdysozoa</taxon>
        <taxon>Arthropoda</taxon>
        <taxon>Hexapoda</taxon>
        <taxon>Insecta</taxon>
        <taxon>Pterygota</taxon>
        <taxon>Neoptera</taxon>
        <taxon>Endopterygota</taxon>
        <taxon>Hymenoptera</taxon>
        <taxon>Apocrita</taxon>
        <taxon>Aculeata</taxon>
        <taxon>Formicoidea</taxon>
        <taxon>Formicidae</taxon>
        <taxon>Myrmicinae</taxon>
        <taxon>Cardiocondyla</taxon>
    </lineage>
</organism>